<accession>A0ABQ4JZU6</accession>
<protein>
    <recommendedName>
        <fullName evidence="3">Lipoprotein</fullName>
    </recommendedName>
</protein>
<dbReference type="RefSeq" id="WP_018705257.1">
    <property type="nucleotide sequence ID" value="NZ_BOQT01000001.1"/>
</dbReference>
<gene>
    <name evidence="1" type="ORF">J1TS3_01920</name>
</gene>
<organism evidence="1 2">
    <name type="scientific">Siminovitchia fordii</name>
    <dbReference type="NCBI Taxonomy" id="254759"/>
    <lineage>
        <taxon>Bacteria</taxon>
        <taxon>Bacillati</taxon>
        <taxon>Bacillota</taxon>
        <taxon>Bacilli</taxon>
        <taxon>Bacillales</taxon>
        <taxon>Bacillaceae</taxon>
        <taxon>Siminovitchia</taxon>
    </lineage>
</organism>
<comment type="caution">
    <text evidence="1">The sequence shown here is derived from an EMBL/GenBank/DDBJ whole genome shotgun (WGS) entry which is preliminary data.</text>
</comment>
<sequence length="130" mass="14309">MMLRKLMIYILVVLIFAGCKQKLPDPEADKAKALETNVVSSKEMTIRHSLQGNSLFIECFIPGISFSDAKPGGQSGKALLYMDGQLYNEYETAAFVVKDIPSGFHTFKIEIVGKDNRSLGISKKFTATVG</sequence>
<dbReference type="Proteomes" id="UP000680279">
    <property type="component" value="Unassembled WGS sequence"/>
</dbReference>
<keyword evidence="2" id="KW-1185">Reference proteome</keyword>
<evidence type="ECO:0008006" key="3">
    <source>
        <dbReference type="Google" id="ProtNLM"/>
    </source>
</evidence>
<proteinExistence type="predicted"/>
<evidence type="ECO:0000313" key="2">
    <source>
        <dbReference type="Proteomes" id="UP000680279"/>
    </source>
</evidence>
<dbReference type="PROSITE" id="PS51257">
    <property type="entry name" value="PROKAR_LIPOPROTEIN"/>
    <property type="match status" value="1"/>
</dbReference>
<reference evidence="1 2" key="1">
    <citation type="submission" date="2021-03" db="EMBL/GenBank/DDBJ databases">
        <title>Antimicrobial resistance genes in bacteria isolated from Japanese honey, and their potential for conferring macrolide and lincosamide resistance in the American foulbrood pathogen Paenibacillus larvae.</title>
        <authorList>
            <person name="Okamoto M."/>
            <person name="Kumagai M."/>
            <person name="Kanamori H."/>
            <person name="Takamatsu D."/>
        </authorList>
    </citation>
    <scope>NUCLEOTIDE SEQUENCE [LARGE SCALE GENOMIC DNA]</scope>
    <source>
        <strain evidence="1 2">J1TS3</strain>
    </source>
</reference>
<name>A0ABQ4JZU6_9BACI</name>
<dbReference type="EMBL" id="BOQT01000001">
    <property type="protein sequence ID" value="GIN19058.1"/>
    <property type="molecule type" value="Genomic_DNA"/>
</dbReference>
<evidence type="ECO:0000313" key="1">
    <source>
        <dbReference type="EMBL" id="GIN19058.1"/>
    </source>
</evidence>